<evidence type="ECO:0000256" key="1">
    <source>
        <dbReference type="SAM" id="Phobius"/>
    </source>
</evidence>
<evidence type="ECO:0000313" key="3">
    <source>
        <dbReference type="Proteomes" id="UP000536195"/>
    </source>
</evidence>
<protein>
    <submittedName>
        <fullName evidence="2">Uncharacterized protein</fullName>
    </submittedName>
</protein>
<dbReference type="EMBL" id="JACHEC010000003">
    <property type="protein sequence ID" value="MBB6402454.1"/>
    <property type="molecule type" value="Genomic_DNA"/>
</dbReference>
<comment type="caution">
    <text evidence="2">The sequence shown here is derived from an EMBL/GenBank/DDBJ whole genome shotgun (WGS) entry which is preliminary data.</text>
</comment>
<evidence type="ECO:0000313" key="2">
    <source>
        <dbReference type="EMBL" id="MBB6402454.1"/>
    </source>
</evidence>
<dbReference type="Proteomes" id="UP000536195">
    <property type="component" value="Unassembled WGS sequence"/>
</dbReference>
<feature type="transmembrane region" description="Helical" evidence="1">
    <location>
        <begin position="21"/>
        <end position="38"/>
    </location>
</feature>
<keyword evidence="1" id="KW-0472">Membrane</keyword>
<feature type="transmembrane region" description="Helical" evidence="1">
    <location>
        <begin position="171"/>
        <end position="191"/>
    </location>
</feature>
<dbReference type="RefSeq" id="WP_184230837.1">
    <property type="nucleotide sequence ID" value="NZ_JACHEC010000003.1"/>
</dbReference>
<organism evidence="2 3">
    <name type="scientific">Methanococcus maripaludis</name>
    <name type="common">Methanococcus deltae</name>
    <dbReference type="NCBI Taxonomy" id="39152"/>
    <lineage>
        <taxon>Archaea</taxon>
        <taxon>Methanobacteriati</taxon>
        <taxon>Methanobacteriota</taxon>
        <taxon>Methanomada group</taxon>
        <taxon>Methanococci</taxon>
        <taxon>Methanococcales</taxon>
        <taxon>Methanococcaceae</taxon>
        <taxon>Methanococcus</taxon>
    </lineage>
</organism>
<gene>
    <name evidence="2" type="ORF">HNP92_001776</name>
</gene>
<keyword evidence="1" id="KW-0812">Transmembrane</keyword>
<feature type="transmembrane region" description="Helical" evidence="1">
    <location>
        <begin position="50"/>
        <end position="73"/>
    </location>
</feature>
<reference evidence="2 3" key="1">
    <citation type="submission" date="2020-08" db="EMBL/GenBank/DDBJ databases">
        <title>Genomic Encyclopedia of Type Strains, Phase IV (KMG-V): Genome sequencing to study the core and pangenomes of soil and plant-associated prokaryotes.</title>
        <authorList>
            <person name="Whitman W."/>
        </authorList>
    </citation>
    <scope>NUCLEOTIDE SEQUENCE [LARGE SCALE GENOMIC DNA]</scope>
    <source>
        <strain evidence="2 3">C11</strain>
    </source>
</reference>
<feature type="transmembrane region" description="Helical" evidence="1">
    <location>
        <begin position="114"/>
        <end position="136"/>
    </location>
</feature>
<sequence>MKDEVLEIIFNYWAISTKKELAITIGIPLIISVLILLIDGSTVSTGIGEFINTILTIAALLVAFSVASITVLFTSSSKNIEEARNYYGDTEESKRYTARKSAVSFFQTILIKNFYAVIVQIFLIAVGIISKLALLACQKNQETQILDFVSYLFSFEVPNICYNLIVSFEVFLLIHSLLVLTSAIFDIYFLMWRSFEE</sequence>
<name>A0A7J9S9A0_METMI</name>
<accession>A0A7J9S9A0</accession>
<proteinExistence type="predicted"/>
<dbReference type="AlphaFoldDB" id="A0A7J9S9A0"/>
<keyword evidence="1" id="KW-1133">Transmembrane helix</keyword>